<organism evidence="4 5">
    <name type="scientific">Roseicyclus mahoneyensis</name>
    <dbReference type="NCBI Taxonomy" id="164332"/>
    <lineage>
        <taxon>Bacteria</taxon>
        <taxon>Pseudomonadati</taxon>
        <taxon>Pseudomonadota</taxon>
        <taxon>Alphaproteobacteria</taxon>
        <taxon>Rhodobacterales</taxon>
        <taxon>Roseobacteraceae</taxon>
        <taxon>Roseicyclus</taxon>
    </lineage>
</organism>
<evidence type="ECO:0000256" key="1">
    <source>
        <dbReference type="PIRNR" id="PIRNR006386"/>
    </source>
</evidence>
<dbReference type="PANTHER" id="PTHR42943">
    <property type="entry name" value="GLUTATHIONE S-TRANSFERASE KAPPA"/>
    <property type="match status" value="1"/>
</dbReference>
<dbReference type="GO" id="GO:0018845">
    <property type="term" value="F:2-hydroxychromene-2-carboxylate isomerase activity"/>
    <property type="evidence" value="ECO:0007669"/>
    <property type="project" value="UniProtKB-UniRule"/>
</dbReference>
<evidence type="ECO:0000259" key="3">
    <source>
        <dbReference type="Pfam" id="PF01323"/>
    </source>
</evidence>
<evidence type="ECO:0000256" key="2">
    <source>
        <dbReference type="PIRSR" id="PIRSR006386-1"/>
    </source>
</evidence>
<dbReference type="EMBL" id="QGGW01000007">
    <property type="protein sequence ID" value="PWK59500.1"/>
    <property type="molecule type" value="Genomic_DNA"/>
</dbReference>
<dbReference type="GO" id="GO:0004364">
    <property type="term" value="F:glutathione transferase activity"/>
    <property type="evidence" value="ECO:0007669"/>
    <property type="project" value="TreeGrafter"/>
</dbReference>
<dbReference type="SUPFAM" id="SSF52833">
    <property type="entry name" value="Thioredoxin-like"/>
    <property type="match status" value="1"/>
</dbReference>
<dbReference type="InterPro" id="IPR044087">
    <property type="entry name" value="NahD-like"/>
</dbReference>
<protein>
    <recommendedName>
        <fullName evidence="1">2-hydroxychromene-2-carboxylate isomerase</fullName>
        <ecNumber evidence="1">5.99.1.4</ecNumber>
    </recommendedName>
</protein>
<evidence type="ECO:0000313" key="5">
    <source>
        <dbReference type="Proteomes" id="UP000245708"/>
    </source>
</evidence>
<dbReference type="AlphaFoldDB" id="A0A316GF27"/>
<proteinExistence type="inferred from homology"/>
<reference evidence="4 5" key="1">
    <citation type="submission" date="2018-05" db="EMBL/GenBank/DDBJ databases">
        <title>Genomic Encyclopedia of Type Strains, Phase IV (KMG-IV): sequencing the most valuable type-strain genomes for metagenomic binning, comparative biology and taxonomic classification.</title>
        <authorList>
            <person name="Goeker M."/>
        </authorList>
    </citation>
    <scope>NUCLEOTIDE SEQUENCE [LARGE SCALE GENOMIC DNA]</scope>
    <source>
        <strain evidence="4 5">DSM 16097</strain>
    </source>
</reference>
<dbReference type="GO" id="GO:0006749">
    <property type="term" value="P:glutathione metabolic process"/>
    <property type="evidence" value="ECO:0007669"/>
    <property type="project" value="TreeGrafter"/>
</dbReference>
<dbReference type="InterPro" id="IPR036249">
    <property type="entry name" value="Thioredoxin-like_sf"/>
</dbReference>
<dbReference type="Proteomes" id="UP000245708">
    <property type="component" value="Unassembled WGS sequence"/>
</dbReference>
<dbReference type="Pfam" id="PF01323">
    <property type="entry name" value="DSBA"/>
    <property type="match status" value="1"/>
</dbReference>
<evidence type="ECO:0000313" key="4">
    <source>
        <dbReference type="EMBL" id="PWK59500.1"/>
    </source>
</evidence>
<sequence length="200" mass="21611">MAHIDYYFSTVSPYTYLAGTRMEAVAARHGTTIAYKPVDLTGGIFPRTGGAPVAERPPARLALRAQELRRQSRKHGLPMDLDPPYRAVNPAPSSYAFIVALRAGGGDPGKLVHALTGAVWRDRRDIAEDEVIADCLAAAGYDRSLAGMAMLAGADEYVRNTEHAVLAGVFGAPFYIVDGTEKFWGQDKIEDLDLFLAGTL</sequence>
<dbReference type="InterPro" id="IPR001853">
    <property type="entry name" value="DSBA-like_thioredoxin_dom"/>
</dbReference>
<dbReference type="GO" id="GO:0004602">
    <property type="term" value="F:glutathione peroxidase activity"/>
    <property type="evidence" value="ECO:0007669"/>
    <property type="project" value="TreeGrafter"/>
</dbReference>
<comment type="similarity">
    <text evidence="1">Belongs to the GST superfamily. NadH family.</text>
</comment>
<feature type="active site" description="Nucleophile" evidence="2">
    <location>
        <position position="12"/>
    </location>
</feature>
<gene>
    <name evidence="4" type="ORF">C7455_10745</name>
</gene>
<keyword evidence="1 4" id="KW-0413">Isomerase</keyword>
<dbReference type="PANTHER" id="PTHR42943:SF2">
    <property type="entry name" value="GLUTATHIONE S-TRANSFERASE KAPPA 1"/>
    <property type="match status" value="1"/>
</dbReference>
<dbReference type="OrthoDB" id="5244108at2"/>
<dbReference type="RefSeq" id="WP_109669513.1">
    <property type="nucleotide sequence ID" value="NZ_QGGW01000007.1"/>
</dbReference>
<dbReference type="CDD" id="cd03022">
    <property type="entry name" value="DsbA_HCCA_Iso"/>
    <property type="match status" value="1"/>
</dbReference>
<dbReference type="EC" id="5.99.1.4" evidence="1"/>
<keyword evidence="5" id="KW-1185">Reference proteome</keyword>
<accession>A0A316GF27</accession>
<feature type="domain" description="DSBA-like thioredoxin" evidence="3">
    <location>
        <begin position="4"/>
        <end position="194"/>
    </location>
</feature>
<name>A0A316GF27_9RHOB</name>
<comment type="caution">
    <text evidence="4">The sequence shown here is derived from an EMBL/GenBank/DDBJ whole genome shotgun (WGS) entry which is preliminary data.</text>
</comment>
<dbReference type="InterPro" id="IPR014440">
    <property type="entry name" value="HCCAis_GSTk"/>
</dbReference>
<comment type="catalytic activity">
    <reaction evidence="1">
        <text>2-hydroxychromene-2-carboxylate = (3E)-4-(2-hydroxyphenyl)-2-oxobut-3-enoate</text>
        <dbReference type="Rhea" id="RHEA:27401"/>
        <dbReference type="ChEBI" id="CHEBI:59350"/>
        <dbReference type="ChEBI" id="CHEBI:59353"/>
        <dbReference type="EC" id="5.99.1.4"/>
    </reaction>
</comment>
<dbReference type="PIRSF" id="PIRSF006386">
    <property type="entry name" value="HCCAis_GSTk"/>
    <property type="match status" value="1"/>
</dbReference>
<dbReference type="GO" id="GO:1901170">
    <property type="term" value="P:naphthalene catabolic process"/>
    <property type="evidence" value="ECO:0007669"/>
    <property type="project" value="InterPro"/>
</dbReference>
<dbReference type="Gene3D" id="3.40.30.10">
    <property type="entry name" value="Glutaredoxin"/>
    <property type="match status" value="1"/>
</dbReference>
<dbReference type="InterPro" id="IPR051924">
    <property type="entry name" value="GST_Kappa/NadH"/>
</dbReference>